<organism evidence="2 3">
    <name type="scientific">Saprolegnia diclina (strain VS20)</name>
    <dbReference type="NCBI Taxonomy" id="1156394"/>
    <lineage>
        <taxon>Eukaryota</taxon>
        <taxon>Sar</taxon>
        <taxon>Stramenopiles</taxon>
        <taxon>Oomycota</taxon>
        <taxon>Saprolegniomycetes</taxon>
        <taxon>Saprolegniales</taxon>
        <taxon>Saprolegniaceae</taxon>
        <taxon>Saprolegnia</taxon>
    </lineage>
</organism>
<keyword evidence="3" id="KW-1185">Reference proteome</keyword>
<reference evidence="2 3" key="1">
    <citation type="submission" date="2012-04" db="EMBL/GenBank/DDBJ databases">
        <title>The Genome Sequence of Saprolegnia declina VS20.</title>
        <authorList>
            <consortium name="The Broad Institute Genome Sequencing Platform"/>
            <person name="Russ C."/>
            <person name="Nusbaum C."/>
            <person name="Tyler B."/>
            <person name="van West P."/>
            <person name="Dieguez-Uribeondo J."/>
            <person name="de Bruijn I."/>
            <person name="Tripathy S."/>
            <person name="Jiang R."/>
            <person name="Young S.K."/>
            <person name="Zeng Q."/>
            <person name="Gargeya S."/>
            <person name="Fitzgerald M."/>
            <person name="Haas B."/>
            <person name="Abouelleil A."/>
            <person name="Alvarado L."/>
            <person name="Arachchi H.M."/>
            <person name="Berlin A."/>
            <person name="Chapman S.B."/>
            <person name="Goldberg J."/>
            <person name="Griggs A."/>
            <person name="Gujja S."/>
            <person name="Hansen M."/>
            <person name="Howarth C."/>
            <person name="Imamovic A."/>
            <person name="Larimer J."/>
            <person name="McCowen C."/>
            <person name="Montmayeur A."/>
            <person name="Murphy C."/>
            <person name="Neiman D."/>
            <person name="Pearson M."/>
            <person name="Priest M."/>
            <person name="Roberts A."/>
            <person name="Saif S."/>
            <person name="Shea T."/>
            <person name="Sisk P."/>
            <person name="Sykes S."/>
            <person name="Wortman J."/>
            <person name="Nusbaum C."/>
            <person name="Birren B."/>
        </authorList>
    </citation>
    <scope>NUCLEOTIDE SEQUENCE [LARGE SCALE GENOMIC DNA]</scope>
    <source>
        <strain evidence="2 3">VS20</strain>
    </source>
</reference>
<dbReference type="Proteomes" id="UP000030762">
    <property type="component" value="Unassembled WGS sequence"/>
</dbReference>
<proteinExistence type="predicted"/>
<dbReference type="EMBL" id="JH767147">
    <property type="protein sequence ID" value="EQC36551.1"/>
    <property type="molecule type" value="Genomic_DNA"/>
</dbReference>
<feature type="compositionally biased region" description="Basic and acidic residues" evidence="1">
    <location>
        <begin position="24"/>
        <end position="53"/>
    </location>
</feature>
<feature type="compositionally biased region" description="Acidic residues" evidence="1">
    <location>
        <begin position="79"/>
        <end position="89"/>
    </location>
</feature>
<dbReference type="InParanoid" id="T0S1L4"/>
<dbReference type="GeneID" id="19946727"/>
<feature type="region of interest" description="Disordered" evidence="1">
    <location>
        <begin position="18"/>
        <end position="145"/>
    </location>
</feature>
<sequence>MAKAGDRSTIAAYIERFRGPATSRQERARSREASKREFWWIADEKETEEHGVEAIDDAASVEAASVSVASEMASHHVDDDLEEEEEKPAEEDQRQEHSVVLSEPPSPPASPVASDMTQHDSRRSLDRDEHEEKAPYDEQAEKASYGEQDLWASLSPLSSPKHDDSSALSGRHDDFEAISVDSSLTDTVGPQWYVRPEEVLIEDPEVTIQRLRQRLGLSGFDPARQHVEWNAPLTFPDWSQAIDDYMHLDNTDPPGFPSPAFFQVGASFADEMPQATPLAVAVDICEHPEQPAPATVIAPSSPLASPLVAPLDNSPYRLDPPAPTPEHDDIAPEVTTINLQVAAMIEMDQQAAHDAASPTVPSREPPTSSTAPSMDAPALPPRPPRRGIAFGKVLAPLVVESMPQAAMAQLDSVAENETSVPEDTAPTMLASIMDDLVTSVVTSWVDPAPAPATACEPRESPALPAEPPILAKDTPALAEETLAPILEPPILHEEPPKAESLAQREDDVKQTECSSDADPMDSIAEFLDDDIVRALVHRVLVCEEALAILRARAVMQIHATG</sequence>
<dbReference type="RefSeq" id="XP_008609972.1">
    <property type="nucleotide sequence ID" value="XM_008611750.1"/>
</dbReference>
<accession>T0S1L4</accession>
<name>T0S1L4_SAPDV</name>
<dbReference type="OrthoDB" id="10524971at2759"/>
<feature type="region of interest" description="Disordered" evidence="1">
    <location>
        <begin position="349"/>
        <end position="383"/>
    </location>
</feature>
<protein>
    <submittedName>
        <fullName evidence="2">Uncharacterized protein</fullName>
    </submittedName>
</protein>
<feature type="compositionally biased region" description="Low complexity" evidence="1">
    <location>
        <begin position="57"/>
        <end position="72"/>
    </location>
</feature>
<gene>
    <name evidence="2" type="ORF">SDRG_06000</name>
</gene>
<feature type="region of interest" description="Disordered" evidence="1">
    <location>
        <begin position="486"/>
        <end position="520"/>
    </location>
</feature>
<dbReference type="EMBL" id="JH767147">
    <property type="protein sequence ID" value="EQC36552.1"/>
    <property type="molecule type" value="Genomic_DNA"/>
</dbReference>
<feature type="compositionally biased region" description="Basic and acidic residues" evidence="1">
    <location>
        <begin position="490"/>
        <end position="510"/>
    </location>
</feature>
<dbReference type="AlphaFoldDB" id="T0S1L4"/>
<dbReference type="VEuPathDB" id="FungiDB:SDRG_06000"/>
<evidence type="ECO:0000313" key="2">
    <source>
        <dbReference type="EMBL" id="EQC36552.1"/>
    </source>
</evidence>
<evidence type="ECO:0000256" key="1">
    <source>
        <dbReference type="SAM" id="MobiDB-lite"/>
    </source>
</evidence>
<evidence type="ECO:0000313" key="3">
    <source>
        <dbReference type="Proteomes" id="UP000030762"/>
    </source>
</evidence>
<feature type="compositionally biased region" description="Basic and acidic residues" evidence="1">
    <location>
        <begin position="117"/>
        <end position="141"/>
    </location>
</feature>
<dbReference type="RefSeq" id="XP_008609973.1">
    <property type="nucleotide sequence ID" value="XM_008611751.1"/>
</dbReference>